<name>A0AAE9XJT0_9LACT</name>
<organism evidence="2 3">
    <name type="scientific">Aerococcus urinaeequi</name>
    <dbReference type="NCBI Taxonomy" id="51665"/>
    <lineage>
        <taxon>Bacteria</taxon>
        <taxon>Bacillati</taxon>
        <taxon>Bacillota</taxon>
        <taxon>Bacilli</taxon>
        <taxon>Lactobacillales</taxon>
        <taxon>Aerococcaceae</taxon>
        <taxon>Aerococcus</taxon>
    </lineage>
</organism>
<evidence type="ECO:0000259" key="1">
    <source>
        <dbReference type="PROSITE" id="PS51186"/>
    </source>
</evidence>
<dbReference type="GO" id="GO:0016747">
    <property type="term" value="F:acyltransferase activity, transferring groups other than amino-acyl groups"/>
    <property type="evidence" value="ECO:0007669"/>
    <property type="project" value="InterPro"/>
</dbReference>
<evidence type="ECO:0000313" key="3">
    <source>
        <dbReference type="Proteomes" id="UP001179483"/>
    </source>
</evidence>
<gene>
    <name evidence="2" type="ORF">PML80_04920</name>
</gene>
<feature type="domain" description="N-acetyltransferase" evidence="1">
    <location>
        <begin position="23"/>
        <end position="186"/>
    </location>
</feature>
<dbReference type="InterPro" id="IPR016181">
    <property type="entry name" value="Acyl_CoA_acyltransferase"/>
</dbReference>
<dbReference type="EMBL" id="CP116590">
    <property type="protein sequence ID" value="WCG38667.1"/>
    <property type="molecule type" value="Genomic_DNA"/>
</dbReference>
<reference evidence="2" key="1">
    <citation type="submission" date="2023-01" db="EMBL/GenBank/DDBJ databases">
        <title>Oxazolidinone resistance genes in florfenicol resistant enterococci from beef cattle and veal calves at slaughter.</title>
        <authorList>
            <person name="Biggel M."/>
        </authorList>
    </citation>
    <scope>NUCLEOTIDE SEQUENCE</scope>
    <source>
        <strain evidence="2">K79-1</strain>
    </source>
</reference>
<protein>
    <submittedName>
        <fullName evidence="2">GNAT family N-acetyltransferase</fullName>
    </submittedName>
</protein>
<dbReference type="Proteomes" id="UP001179483">
    <property type="component" value="Chromosome"/>
</dbReference>
<dbReference type="PANTHER" id="PTHR43072">
    <property type="entry name" value="N-ACETYLTRANSFERASE"/>
    <property type="match status" value="1"/>
</dbReference>
<dbReference type="PROSITE" id="PS51186">
    <property type="entry name" value="GNAT"/>
    <property type="match status" value="1"/>
</dbReference>
<evidence type="ECO:0000313" key="2">
    <source>
        <dbReference type="EMBL" id="WCG38667.1"/>
    </source>
</evidence>
<dbReference type="AlphaFoldDB" id="A0AAE9XJT0"/>
<accession>A0AAE9XJT0</accession>
<dbReference type="SUPFAM" id="SSF55729">
    <property type="entry name" value="Acyl-CoA N-acyltransferases (Nat)"/>
    <property type="match status" value="1"/>
</dbReference>
<proteinExistence type="predicted"/>
<dbReference type="InterPro" id="IPR000182">
    <property type="entry name" value="GNAT_dom"/>
</dbReference>
<sequence>MTDPLSYTETTIDTIDTIETDQVIIRPAELADAAQLTAIYNYYIQNTTISFRIALTDVYLKEQQITERIGINPFLVADYDGQVIGFAYTSDAGAYEGYRPSKEISIYLDAHVKAKGIGSRLYQALEQEVIDNYPDIYKLVSQVTGTNESSLKFHKKHGFEQFGVCKNMGYKFDQWLDVVYLEKDIRPLV</sequence>
<dbReference type="Gene3D" id="3.40.630.30">
    <property type="match status" value="1"/>
</dbReference>
<dbReference type="CDD" id="cd04301">
    <property type="entry name" value="NAT_SF"/>
    <property type="match status" value="1"/>
</dbReference>
<dbReference type="PANTHER" id="PTHR43072:SF8">
    <property type="entry name" value="ACYLTRANSFERASE FABY-RELATED"/>
    <property type="match status" value="1"/>
</dbReference>
<dbReference type="Pfam" id="PF13420">
    <property type="entry name" value="Acetyltransf_4"/>
    <property type="match status" value="1"/>
</dbReference>
<dbReference type="RefSeq" id="WP_271736722.1">
    <property type="nucleotide sequence ID" value="NZ_CP116590.1"/>
</dbReference>